<dbReference type="AlphaFoldDB" id="A0A914A7X3"/>
<keyword evidence="3" id="KW-0732">Signal</keyword>
<evidence type="ECO:0000256" key="3">
    <source>
        <dbReference type="SAM" id="SignalP"/>
    </source>
</evidence>
<feature type="compositionally biased region" description="Low complexity" evidence="1">
    <location>
        <begin position="73"/>
        <end position="96"/>
    </location>
</feature>
<evidence type="ECO:0000256" key="2">
    <source>
        <dbReference type="SAM" id="Phobius"/>
    </source>
</evidence>
<evidence type="ECO:0000256" key="1">
    <source>
        <dbReference type="SAM" id="MobiDB-lite"/>
    </source>
</evidence>
<feature type="region of interest" description="Disordered" evidence="1">
    <location>
        <begin position="300"/>
        <end position="330"/>
    </location>
</feature>
<keyword evidence="5" id="KW-1185">Reference proteome</keyword>
<name>A0A914A7X3_PATMI</name>
<feature type="compositionally biased region" description="Pro residues" evidence="1">
    <location>
        <begin position="52"/>
        <end position="72"/>
    </location>
</feature>
<feature type="region of interest" description="Disordered" evidence="1">
    <location>
        <begin position="215"/>
        <end position="287"/>
    </location>
</feature>
<feature type="transmembrane region" description="Helical" evidence="2">
    <location>
        <begin position="126"/>
        <end position="152"/>
    </location>
</feature>
<sequence length="349" mass="37172">MKLTDAVTLLTVLLTSVAISKAGGPDSGNDPGTGSGFDPGTDPSPDPDPDINPDPGPDLNPDPGPDLNPDPGPDLNGPDSDLDFSPDLNPDLDPGSGPDPSPDAGPEPSLSTGSGPIPTAPQQIDILAVVAPVVAGCLLATTIVILLSFLLYRRCRRSRKFEPGVSFQATGTDRSSSRVNITGSHFTNTGKVIHQPADEDSLTNRQQSLYQDLLKNQGDGRGKSKQTREQTADDGTKLNQEDNQKYEIPIKKTNPNVRVSEPSVQPDYLQPIMKPRPSQLKSQPKSLKASSGVDYFYEDASSTELPNTGPKDVSAPEKVLESQAQSGTGDYAYVETGRDIIEYAYADQY</sequence>
<dbReference type="GeneID" id="119730966"/>
<feature type="chain" id="PRO_5036929073" evidence="3">
    <location>
        <begin position="23"/>
        <end position="349"/>
    </location>
</feature>
<keyword evidence="2" id="KW-0472">Membrane</keyword>
<protein>
    <submittedName>
        <fullName evidence="4">Uncharacterized protein</fullName>
    </submittedName>
</protein>
<feature type="region of interest" description="Disordered" evidence="1">
    <location>
        <begin position="166"/>
        <end position="201"/>
    </location>
</feature>
<feature type="compositionally biased region" description="Basic and acidic residues" evidence="1">
    <location>
        <begin position="218"/>
        <end position="250"/>
    </location>
</feature>
<dbReference type="RefSeq" id="XP_038059962.1">
    <property type="nucleotide sequence ID" value="XM_038204034.1"/>
</dbReference>
<evidence type="ECO:0000313" key="5">
    <source>
        <dbReference type="Proteomes" id="UP000887568"/>
    </source>
</evidence>
<accession>A0A914A7X3</accession>
<keyword evidence="2" id="KW-1133">Transmembrane helix</keyword>
<dbReference type="Proteomes" id="UP000887568">
    <property type="component" value="Unplaced"/>
</dbReference>
<organism evidence="4 5">
    <name type="scientific">Patiria miniata</name>
    <name type="common">Bat star</name>
    <name type="synonym">Asterina miniata</name>
    <dbReference type="NCBI Taxonomy" id="46514"/>
    <lineage>
        <taxon>Eukaryota</taxon>
        <taxon>Metazoa</taxon>
        <taxon>Echinodermata</taxon>
        <taxon>Eleutherozoa</taxon>
        <taxon>Asterozoa</taxon>
        <taxon>Asteroidea</taxon>
        <taxon>Valvatacea</taxon>
        <taxon>Valvatida</taxon>
        <taxon>Asterinidae</taxon>
        <taxon>Patiria</taxon>
    </lineage>
</organism>
<feature type="compositionally biased region" description="Polar residues" evidence="1">
    <location>
        <begin position="167"/>
        <end position="190"/>
    </location>
</feature>
<feature type="region of interest" description="Disordered" evidence="1">
    <location>
        <begin position="20"/>
        <end position="117"/>
    </location>
</feature>
<dbReference type="EnsemblMetazoa" id="XM_038204034.1">
    <property type="protein sequence ID" value="XP_038059962.1"/>
    <property type="gene ID" value="LOC119730966"/>
</dbReference>
<feature type="signal peptide" evidence="3">
    <location>
        <begin position="1"/>
        <end position="22"/>
    </location>
</feature>
<proteinExistence type="predicted"/>
<keyword evidence="2" id="KW-0812">Transmembrane</keyword>
<evidence type="ECO:0000313" key="4">
    <source>
        <dbReference type="EnsemblMetazoa" id="XP_038059962.1"/>
    </source>
</evidence>
<reference evidence="4" key="1">
    <citation type="submission" date="2022-11" db="UniProtKB">
        <authorList>
            <consortium name="EnsemblMetazoa"/>
        </authorList>
    </citation>
    <scope>IDENTIFICATION</scope>
</reference>